<protein>
    <submittedName>
        <fullName evidence="1">Uncharacterized protein</fullName>
    </submittedName>
</protein>
<sequence>MKIQNIYIYISASSCDSSSLLNSNGHPRKRIVLLLSSSWNLSSAFSDPITQSGSTSESKTLDSFASNVMHSKKDDMFLIPGFGGHVIASWDLHEHGNKPKFQWLRFRKTPCCMTTANKTLLDSCCKSEHLVESRATGETFMVKLYKKTMYGTAAKIKTEAVMVFKLDDNGNAVYTQRHWRPLHSPNRFIVLDVNETEY</sequence>
<accession>A0A0D3EBJ5</accession>
<dbReference type="AlphaFoldDB" id="A0A0D3EBJ5"/>
<evidence type="ECO:0000313" key="1">
    <source>
        <dbReference type="EnsemblPlants" id="Bo9g122240.1"/>
    </source>
</evidence>
<name>A0A0D3EBJ5_BRAOL</name>
<proteinExistence type="predicted"/>
<organism evidence="1 2">
    <name type="scientific">Brassica oleracea var. oleracea</name>
    <dbReference type="NCBI Taxonomy" id="109376"/>
    <lineage>
        <taxon>Eukaryota</taxon>
        <taxon>Viridiplantae</taxon>
        <taxon>Streptophyta</taxon>
        <taxon>Embryophyta</taxon>
        <taxon>Tracheophyta</taxon>
        <taxon>Spermatophyta</taxon>
        <taxon>Magnoliopsida</taxon>
        <taxon>eudicotyledons</taxon>
        <taxon>Gunneridae</taxon>
        <taxon>Pentapetalae</taxon>
        <taxon>rosids</taxon>
        <taxon>malvids</taxon>
        <taxon>Brassicales</taxon>
        <taxon>Brassicaceae</taxon>
        <taxon>Brassiceae</taxon>
        <taxon>Brassica</taxon>
    </lineage>
</organism>
<evidence type="ECO:0000313" key="2">
    <source>
        <dbReference type="Proteomes" id="UP000032141"/>
    </source>
</evidence>
<dbReference type="HOGENOM" id="CLU_1379861_0_0_1"/>
<dbReference type="EnsemblPlants" id="Bo9g122240.1">
    <property type="protein sequence ID" value="Bo9g122240.1"/>
    <property type="gene ID" value="Bo9g122240"/>
</dbReference>
<dbReference type="PROSITE" id="PS51257">
    <property type="entry name" value="PROKAR_LIPOPROTEIN"/>
    <property type="match status" value="1"/>
</dbReference>
<reference evidence="1" key="2">
    <citation type="submission" date="2015-03" db="UniProtKB">
        <authorList>
            <consortium name="EnsemblPlants"/>
        </authorList>
    </citation>
    <scope>IDENTIFICATION</scope>
</reference>
<dbReference type="Gramene" id="Bo9g122240.1">
    <property type="protein sequence ID" value="Bo9g122240.1"/>
    <property type="gene ID" value="Bo9g122240"/>
</dbReference>
<dbReference type="Proteomes" id="UP000032141">
    <property type="component" value="Chromosome C9"/>
</dbReference>
<keyword evidence="2" id="KW-1185">Reference proteome</keyword>
<reference evidence="1 2" key="1">
    <citation type="journal article" date="2014" name="Genome Biol.">
        <title>Transcriptome and methylome profiling reveals relics of genome dominance in the mesopolyploid Brassica oleracea.</title>
        <authorList>
            <person name="Parkin I.A."/>
            <person name="Koh C."/>
            <person name="Tang H."/>
            <person name="Robinson S.J."/>
            <person name="Kagale S."/>
            <person name="Clarke W.E."/>
            <person name="Town C.D."/>
            <person name="Nixon J."/>
            <person name="Krishnakumar V."/>
            <person name="Bidwell S.L."/>
            <person name="Denoeud F."/>
            <person name="Belcram H."/>
            <person name="Links M.G."/>
            <person name="Just J."/>
            <person name="Clarke C."/>
            <person name="Bender T."/>
            <person name="Huebert T."/>
            <person name="Mason A.S."/>
            <person name="Pires J.C."/>
            <person name="Barker G."/>
            <person name="Moore J."/>
            <person name="Walley P.G."/>
            <person name="Manoli S."/>
            <person name="Batley J."/>
            <person name="Edwards D."/>
            <person name="Nelson M.N."/>
            <person name="Wang X."/>
            <person name="Paterson A.H."/>
            <person name="King G."/>
            <person name="Bancroft I."/>
            <person name="Chalhoub B."/>
            <person name="Sharpe A.G."/>
        </authorList>
    </citation>
    <scope>NUCLEOTIDE SEQUENCE</scope>
    <source>
        <strain evidence="1 2">cv. TO1000</strain>
    </source>
</reference>